<dbReference type="EMBL" id="LGRX02018774">
    <property type="protein sequence ID" value="KAK3259398.1"/>
    <property type="molecule type" value="Genomic_DNA"/>
</dbReference>
<dbReference type="AlphaFoldDB" id="A0AAE0KST3"/>
<name>A0AAE0KST3_9CHLO</name>
<evidence type="ECO:0008006" key="3">
    <source>
        <dbReference type="Google" id="ProtNLM"/>
    </source>
</evidence>
<protein>
    <recommendedName>
        <fullName evidence="3">Nudix hydrolase domain-containing protein</fullName>
    </recommendedName>
</protein>
<sequence length="208" mass="22326">MSAEQHASVRNQECYAAGVLPYTVTPAGKVLVLLGAQKGYPGPSGVRRTRWSDFGGKSEPCDVDCAATAGREFAEETLGLFHSPSVDESSVADSARVMSQHLRDAESSGCPRVLKVNSPGRNGCYSMYLAHVAFIEPLMFKLATEENSRTLAVAGAEKRAFAWVSGVQLMRATRRTIAARQVAYSAAASPNGNVTGRRTWQEGSRRVG</sequence>
<evidence type="ECO:0000313" key="2">
    <source>
        <dbReference type="Proteomes" id="UP001190700"/>
    </source>
</evidence>
<keyword evidence="2" id="KW-1185">Reference proteome</keyword>
<reference evidence="1 2" key="1">
    <citation type="journal article" date="2015" name="Genome Biol. Evol.">
        <title>Comparative Genomics of a Bacterivorous Green Alga Reveals Evolutionary Causalities and Consequences of Phago-Mixotrophic Mode of Nutrition.</title>
        <authorList>
            <person name="Burns J.A."/>
            <person name="Paasch A."/>
            <person name="Narechania A."/>
            <person name="Kim E."/>
        </authorList>
    </citation>
    <scope>NUCLEOTIDE SEQUENCE [LARGE SCALE GENOMIC DNA]</scope>
    <source>
        <strain evidence="1 2">PLY_AMNH</strain>
    </source>
</reference>
<dbReference type="Proteomes" id="UP001190700">
    <property type="component" value="Unassembled WGS sequence"/>
</dbReference>
<evidence type="ECO:0000313" key="1">
    <source>
        <dbReference type="EMBL" id="KAK3259398.1"/>
    </source>
</evidence>
<gene>
    <name evidence="1" type="ORF">CYMTET_31603</name>
</gene>
<organism evidence="1 2">
    <name type="scientific">Cymbomonas tetramitiformis</name>
    <dbReference type="NCBI Taxonomy" id="36881"/>
    <lineage>
        <taxon>Eukaryota</taxon>
        <taxon>Viridiplantae</taxon>
        <taxon>Chlorophyta</taxon>
        <taxon>Pyramimonadophyceae</taxon>
        <taxon>Pyramimonadales</taxon>
        <taxon>Pyramimonadaceae</taxon>
        <taxon>Cymbomonas</taxon>
    </lineage>
</organism>
<accession>A0AAE0KST3</accession>
<comment type="caution">
    <text evidence="1">The sequence shown here is derived from an EMBL/GenBank/DDBJ whole genome shotgun (WGS) entry which is preliminary data.</text>
</comment>
<proteinExistence type="predicted"/>